<dbReference type="STRING" id="349521.HCH_00649"/>
<dbReference type="eggNOG" id="COG0400">
    <property type="taxonomic scope" value="Bacteria"/>
</dbReference>
<proteinExistence type="predicted"/>
<gene>
    <name evidence="2" type="ordered locus">HCH_00649</name>
</gene>
<dbReference type="GO" id="GO:0016787">
    <property type="term" value="F:hydrolase activity"/>
    <property type="evidence" value="ECO:0007669"/>
    <property type="project" value="InterPro"/>
</dbReference>
<name>Q2SP74_HAHCH</name>
<keyword evidence="3" id="KW-1185">Reference proteome</keyword>
<dbReference type="Pfam" id="PF02230">
    <property type="entry name" value="Abhydrolase_2"/>
    <property type="match status" value="1"/>
</dbReference>
<feature type="domain" description="Phospholipase/carboxylesterase/thioesterase" evidence="1">
    <location>
        <begin position="66"/>
        <end position="137"/>
    </location>
</feature>
<evidence type="ECO:0000313" key="3">
    <source>
        <dbReference type="Proteomes" id="UP000000238"/>
    </source>
</evidence>
<dbReference type="AlphaFoldDB" id="Q2SP74"/>
<dbReference type="SUPFAM" id="SSF53474">
    <property type="entry name" value="alpha/beta-Hydrolases"/>
    <property type="match status" value="1"/>
</dbReference>
<dbReference type="KEGG" id="hch:HCH_00649"/>
<evidence type="ECO:0000259" key="1">
    <source>
        <dbReference type="Pfam" id="PF02230"/>
    </source>
</evidence>
<dbReference type="Proteomes" id="UP000000238">
    <property type="component" value="Chromosome"/>
</dbReference>
<reference evidence="2 3" key="1">
    <citation type="journal article" date="2005" name="Nucleic Acids Res.">
        <title>Genomic blueprint of Hahella chejuensis, a marine microbe producing an algicidal agent.</title>
        <authorList>
            <person name="Jeong H."/>
            <person name="Yim J.H."/>
            <person name="Lee C."/>
            <person name="Choi S.-H."/>
            <person name="Park Y.K."/>
            <person name="Yoon S.H."/>
            <person name="Hur C.-G."/>
            <person name="Kang H.-Y."/>
            <person name="Kim D."/>
            <person name="Lee H.H."/>
            <person name="Park K.H."/>
            <person name="Park S.-H."/>
            <person name="Park H.-S."/>
            <person name="Lee H.K."/>
            <person name="Oh T.K."/>
            <person name="Kim J.F."/>
        </authorList>
    </citation>
    <scope>NUCLEOTIDE SEQUENCE [LARGE SCALE GENOMIC DNA]</scope>
    <source>
        <strain evidence="2 3">KCTC 2396</strain>
    </source>
</reference>
<evidence type="ECO:0000313" key="2">
    <source>
        <dbReference type="EMBL" id="ABC27550.1"/>
    </source>
</evidence>
<dbReference type="EMBL" id="CP000155">
    <property type="protein sequence ID" value="ABC27550.1"/>
    <property type="molecule type" value="Genomic_DNA"/>
</dbReference>
<organism evidence="2 3">
    <name type="scientific">Hahella chejuensis (strain KCTC 2396)</name>
    <dbReference type="NCBI Taxonomy" id="349521"/>
    <lineage>
        <taxon>Bacteria</taxon>
        <taxon>Pseudomonadati</taxon>
        <taxon>Pseudomonadota</taxon>
        <taxon>Gammaproteobacteria</taxon>
        <taxon>Oceanospirillales</taxon>
        <taxon>Hahellaceae</taxon>
        <taxon>Hahella</taxon>
    </lineage>
</organism>
<accession>Q2SP74</accession>
<dbReference type="HOGENOM" id="CLU_1270825_0_0_6"/>
<sequence>MRLNTLEIYGGKPESAEAVLVYVPGKKREMRARELANGLRLDGVVYVSASVWRRDTQLCCPLHAASSDSFWIGDAVTVVSNLIEYLLARMNKRARIVLVGFREGARVAAEYLYRNSVRLDAIAFLNCVALSEKSVAEYCAEDLEGLPMLITLRDIEATALMENTWEAAAIFEDMGAQVDIRVYPNASLTEEGYEVRAFGSLMQRRLRIKGESFNAYH</sequence>
<dbReference type="InterPro" id="IPR029058">
    <property type="entry name" value="AB_hydrolase_fold"/>
</dbReference>
<dbReference type="Gene3D" id="3.40.50.1820">
    <property type="entry name" value="alpha/beta hydrolase"/>
    <property type="match status" value="1"/>
</dbReference>
<dbReference type="InterPro" id="IPR003140">
    <property type="entry name" value="PLipase/COase/thioEstase"/>
</dbReference>
<protein>
    <recommendedName>
        <fullName evidence="1">Phospholipase/carboxylesterase/thioesterase domain-containing protein</fullName>
    </recommendedName>
</protein>